<feature type="region of interest" description="Disordered" evidence="1">
    <location>
        <begin position="57"/>
        <end position="77"/>
    </location>
</feature>
<evidence type="ECO:0000313" key="2">
    <source>
        <dbReference type="EMBL" id="KAK8869486.1"/>
    </source>
</evidence>
<name>A0AAW0Z5S9_9TREE</name>
<feature type="region of interest" description="Disordered" evidence="1">
    <location>
        <begin position="1"/>
        <end position="23"/>
    </location>
</feature>
<reference evidence="2 3" key="1">
    <citation type="journal article" date="2024" name="bioRxiv">
        <title>Comparative genomics of Cryptococcus and Kwoniella reveals pathogenesis evolution and contrasting karyotype dynamics via intercentromeric recombination or chromosome fusion.</title>
        <authorList>
            <person name="Coelho M.A."/>
            <person name="David-Palma M."/>
            <person name="Shea T."/>
            <person name="Bowers K."/>
            <person name="McGinley-Smith S."/>
            <person name="Mohammad A.W."/>
            <person name="Gnirke A."/>
            <person name="Yurkov A.M."/>
            <person name="Nowrousian M."/>
            <person name="Sun S."/>
            <person name="Cuomo C.A."/>
            <person name="Heitman J."/>
        </authorList>
    </citation>
    <scope>NUCLEOTIDE SEQUENCE [LARGE SCALE GENOMIC DNA]</scope>
    <source>
        <strain evidence="2 3">CBS 13917</strain>
    </source>
</reference>
<evidence type="ECO:0000313" key="3">
    <source>
        <dbReference type="Proteomes" id="UP001388673"/>
    </source>
</evidence>
<dbReference type="KEGG" id="kne:92177311"/>
<evidence type="ECO:0008006" key="4">
    <source>
        <dbReference type="Google" id="ProtNLM"/>
    </source>
</evidence>
<feature type="compositionally biased region" description="Low complexity" evidence="1">
    <location>
        <begin position="9"/>
        <end position="21"/>
    </location>
</feature>
<dbReference type="AlphaFoldDB" id="A0AAW0Z5S9"/>
<evidence type="ECO:0000256" key="1">
    <source>
        <dbReference type="SAM" id="MobiDB-lite"/>
    </source>
</evidence>
<protein>
    <recommendedName>
        <fullName evidence="4">Secreted protein</fullName>
    </recommendedName>
</protein>
<accession>A0AAW0Z5S9</accession>
<gene>
    <name evidence="2" type="ORF">IAR55_000051</name>
</gene>
<organism evidence="2 3">
    <name type="scientific">Kwoniella newhampshirensis</name>
    <dbReference type="NCBI Taxonomy" id="1651941"/>
    <lineage>
        <taxon>Eukaryota</taxon>
        <taxon>Fungi</taxon>
        <taxon>Dikarya</taxon>
        <taxon>Basidiomycota</taxon>
        <taxon>Agaricomycotina</taxon>
        <taxon>Tremellomycetes</taxon>
        <taxon>Tremellales</taxon>
        <taxon>Cryptococcaceae</taxon>
        <taxon>Kwoniella</taxon>
    </lineage>
</organism>
<dbReference type="RefSeq" id="XP_066805732.1">
    <property type="nucleotide sequence ID" value="XM_066943190.1"/>
</dbReference>
<proteinExistence type="predicted"/>
<feature type="region of interest" description="Disordered" evidence="1">
    <location>
        <begin position="130"/>
        <end position="152"/>
    </location>
</feature>
<dbReference type="EMBL" id="JBCAWK010000001">
    <property type="protein sequence ID" value="KAK8869486.1"/>
    <property type="molecule type" value="Genomic_DNA"/>
</dbReference>
<keyword evidence="3" id="KW-1185">Reference proteome</keyword>
<dbReference type="Proteomes" id="UP001388673">
    <property type="component" value="Unassembled WGS sequence"/>
</dbReference>
<dbReference type="GeneID" id="92177311"/>
<sequence length="367" mass="40863">MTPVPPSDSPTRSTSPSDPSSFVRDPHKLVAYLIPFPSPTNLPSNIEPPPLRFILYTPPPPPLLKPSRGEKEGLAHKTQRKWQQEVRKAKESDAKVVSWKGVKSRVTKGISWAVDHTTSADLDFVTRIPKDRTESHADPTSTSDGEGKAEMTTTKKTVKLEEMVIVYPTSMNVSSDELRAEFVNSLMRTKSKAERDAVIATGLLPVAAALDWALVFVGWIFGGALEVDGVWAASSINGAKTARSVTKRLASSTKSGDLHHSSNDTLQLSFVPSHRVEVLSSYLLDECIQCDRHAFNRPTHHAVTQDDVLESIGWTPSGQYEEKNWEDESWERDQVREDISGTMKKAAKAWDHWVKLYEKNPKKALKK</sequence>
<comment type="caution">
    <text evidence="2">The sequence shown here is derived from an EMBL/GenBank/DDBJ whole genome shotgun (WGS) entry which is preliminary data.</text>
</comment>